<reference evidence="2" key="1">
    <citation type="submission" date="2023-08" db="EMBL/GenBank/DDBJ databases">
        <authorList>
            <person name="Audoor S."/>
            <person name="Bilcke G."/>
        </authorList>
    </citation>
    <scope>NUCLEOTIDE SEQUENCE</scope>
</reference>
<evidence type="ECO:0000313" key="3">
    <source>
        <dbReference type="Proteomes" id="UP001295423"/>
    </source>
</evidence>
<sequence>MGTVHDVSNDDIKEEQEEQEESLYDREGDDGTKHERYQGLTRSQHDIFHQLHKLPLKKNCEATAFFYQMILAATWINNQEDYSNIVTALQNNHNVEDIAAHKFFNRGYWRQHVRRLTPTPENHAGNLEKVKSFVSSDNRFKEY</sequence>
<dbReference type="EMBL" id="CAKOGP040000715">
    <property type="protein sequence ID" value="CAJ1938426.1"/>
    <property type="molecule type" value="Genomic_DNA"/>
</dbReference>
<feature type="compositionally biased region" description="Acidic residues" evidence="1">
    <location>
        <begin position="12"/>
        <end position="22"/>
    </location>
</feature>
<feature type="compositionally biased region" description="Basic and acidic residues" evidence="1">
    <location>
        <begin position="23"/>
        <end position="34"/>
    </location>
</feature>
<dbReference type="AlphaFoldDB" id="A0AAD2FH25"/>
<protein>
    <submittedName>
        <fullName evidence="2">Uncharacterized protein</fullName>
    </submittedName>
</protein>
<dbReference type="Proteomes" id="UP001295423">
    <property type="component" value="Unassembled WGS sequence"/>
</dbReference>
<proteinExistence type="predicted"/>
<evidence type="ECO:0000313" key="2">
    <source>
        <dbReference type="EMBL" id="CAJ1938426.1"/>
    </source>
</evidence>
<feature type="region of interest" description="Disordered" evidence="1">
    <location>
        <begin position="1"/>
        <end position="34"/>
    </location>
</feature>
<keyword evidence="3" id="KW-1185">Reference proteome</keyword>
<accession>A0AAD2FH25</accession>
<gene>
    <name evidence="2" type="ORF">CYCCA115_LOCUS6126</name>
</gene>
<organism evidence="2 3">
    <name type="scientific">Cylindrotheca closterium</name>
    <dbReference type="NCBI Taxonomy" id="2856"/>
    <lineage>
        <taxon>Eukaryota</taxon>
        <taxon>Sar</taxon>
        <taxon>Stramenopiles</taxon>
        <taxon>Ochrophyta</taxon>
        <taxon>Bacillariophyta</taxon>
        <taxon>Bacillariophyceae</taxon>
        <taxon>Bacillariophycidae</taxon>
        <taxon>Bacillariales</taxon>
        <taxon>Bacillariaceae</taxon>
        <taxon>Cylindrotheca</taxon>
    </lineage>
</organism>
<evidence type="ECO:0000256" key="1">
    <source>
        <dbReference type="SAM" id="MobiDB-lite"/>
    </source>
</evidence>
<comment type="caution">
    <text evidence="2">The sequence shown here is derived from an EMBL/GenBank/DDBJ whole genome shotgun (WGS) entry which is preliminary data.</text>
</comment>
<name>A0AAD2FH25_9STRA</name>